<evidence type="ECO:0000313" key="3">
    <source>
        <dbReference type="Proteomes" id="UP000779900"/>
    </source>
</evidence>
<feature type="transmembrane region" description="Helical" evidence="1">
    <location>
        <begin position="9"/>
        <end position="27"/>
    </location>
</feature>
<keyword evidence="1" id="KW-0472">Membrane</keyword>
<organism evidence="2 3">
    <name type="scientific">candidate division WOR-3 bacterium</name>
    <dbReference type="NCBI Taxonomy" id="2052148"/>
    <lineage>
        <taxon>Bacteria</taxon>
        <taxon>Bacteria division WOR-3</taxon>
    </lineage>
</organism>
<dbReference type="Proteomes" id="UP000779900">
    <property type="component" value="Unassembled WGS sequence"/>
</dbReference>
<reference evidence="2" key="1">
    <citation type="submission" date="2019-03" db="EMBL/GenBank/DDBJ databases">
        <title>Lake Tanganyika Metagenome-Assembled Genomes (MAGs).</title>
        <authorList>
            <person name="Tran P."/>
        </authorList>
    </citation>
    <scope>NUCLEOTIDE SEQUENCE</scope>
    <source>
        <strain evidence="2">K_DeepCast_150m_m2_040</strain>
    </source>
</reference>
<evidence type="ECO:0000313" key="2">
    <source>
        <dbReference type="EMBL" id="MBM3332029.1"/>
    </source>
</evidence>
<protein>
    <submittedName>
        <fullName evidence="2">Uncharacterized protein</fullName>
    </submittedName>
</protein>
<evidence type="ECO:0000256" key="1">
    <source>
        <dbReference type="SAM" id="Phobius"/>
    </source>
</evidence>
<comment type="caution">
    <text evidence="2">The sequence shown here is derived from an EMBL/GenBank/DDBJ whole genome shotgun (WGS) entry which is preliminary data.</text>
</comment>
<sequence>MAQGSKSRMIIWAIVGVLVVVAVVMLISKPKDMGKPVDADQLTRSYARLFERLEKKTATVQSEYPGAPAEQMQKINEGVALGRAILGRVPGLTEQKDLVAKRDSLKEVYVTAIRSLKAITGQDEEAPEGGK</sequence>
<name>A0A937XGJ7_UNCW3</name>
<accession>A0A937XGJ7</accession>
<keyword evidence="1" id="KW-1133">Transmembrane helix</keyword>
<gene>
    <name evidence="2" type="ORF">FJY68_09305</name>
</gene>
<dbReference type="AlphaFoldDB" id="A0A937XGJ7"/>
<proteinExistence type="predicted"/>
<keyword evidence="1" id="KW-0812">Transmembrane</keyword>
<dbReference type="EMBL" id="VGIR01000056">
    <property type="protein sequence ID" value="MBM3332029.1"/>
    <property type="molecule type" value="Genomic_DNA"/>
</dbReference>